<name>F6SJ40_CIOIN</name>
<dbReference type="PROSITE" id="PS51296">
    <property type="entry name" value="RIESKE"/>
    <property type="match status" value="1"/>
</dbReference>
<dbReference type="InterPro" id="IPR023753">
    <property type="entry name" value="FAD/NAD-binding_dom"/>
</dbReference>
<protein>
    <recommendedName>
        <fullName evidence="10">Rieske domain-containing protein</fullName>
    </recommendedName>
</protein>
<evidence type="ECO:0000256" key="3">
    <source>
        <dbReference type="ARBA" id="ARBA00022630"/>
    </source>
</evidence>
<dbReference type="OMA" id="PRCTHYG"/>
<dbReference type="PRINTS" id="PR00469">
    <property type="entry name" value="PNDRDTASEII"/>
</dbReference>
<dbReference type="InterPro" id="IPR016156">
    <property type="entry name" value="FAD/NAD-linked_Rdtase_dimer_sf"/>
</dbReference>
<keyword evidence="3" id="KW-0285">Flavoprotein</keyword>
<reference evidence="11" key="4">
    <citation type="submission" date="2025-09" db="UniProtKB">
        <authorList>
            <consortium name="Ensembl"/>
        </authorList>
    </citation>
    <scope>IDENTIFICATION</scope>
</reference>
<evidence type="ECO:0000256" key="1">
    <source>
        <dbReference type="ARBA" id="ARBA00001974"/>
    </source>
</evidence>
<dbReference type="InterPro" id="IPR036922">
    <property type="entry name" value="Rieske_2Fe-2S_sf"/>
</dbReference>
<reference evidence="12" key="1">
    <citation type="journal article" date="2002" name="Science">
        <title>The draft genome of Ciona intestinalis: insights into chordate and vertebrate origins.</title>
        <authorList>
            <person name="Dehal P."/>
            <person name="Satou Y."/>
            <person name="Campbell R.K."/>
            <person name="Chapman J."/>
            <person name="Degnan B."/>
            <person name="De Tomaso A."/>
            <person name="Davidson B."/>
            <person name="Di Gregorio A."/>
            <person name="Gelpke M."/>
            <person name="Goodstein D.M."/>
            <person name="Harafuji N."/>
            <person name="Hastings K.E."/>
            <person name="Ho I."/>
            <person name="Hotta K."/>
            <person name="Huang W."/>
            <person name="Kawashima T."/>
            <person name="Lemaire P."/>
            <person name="Martinez D."/>
            <person name="Meinertzhagen I.A."/>
            <person name="Necula S."/>
            <person name="Nonaka M."/>
            <person name="Putnam N."/>
            <person name="Rash S."/>
            <person name="Saiga H."/>
            <person name="Satake M."/>
            <person name="Terry A."/>
            <person name="Yamada L."/>
            <person name="Wang H.G."/>
            <person name="Awazu S."/>
            <person name="Azumi K."/>
            <person name="Boore J."/>
            <person name="Branno M."/>
            <person name="Chin-Bow S."/>
            <person name="DeSantis R."/>
            <person name="Doyle S."/>
            <person name="Francino P."/>
            <person name="Keys D.N."/>
            <person name="Haga S."/>
            <person name="Hayashi H."/>
            <person name="Hino K."/>
            <person name="Imai K.S."/>
            <person name="Inaba K."/>
            <person name="Kano S."/>
            <person name="Kobayashi K."/>
            <person name="Kobayashi M."/>
            <person name="Lee B.I."/>
            <person name="Makabe K.W."/>
            <person name="Manohar C."/>
            <person name="Matassi G."/>
            <person name="Medina M."/>
            <person name="Mochizuki Y."/>
            <person name="Mount S."/>
            <person name="Morishita T."/>
            <person name="Miura S."/>
            <person name="Nakayama A."/>
            <person name="Nishizaka S."/>
            <person name="Nomoto H."/>
            <person name="Ohta F."/>
            <person name="Oishi K."/>
            <person name="Rigoutsos I."/>
            <person name="Sano M."/>
            <person name="Sasaki A."/>
            <person name="Sasakura Y."/>
            <person name="Shoguchi E."/>
            <person name="Shin-i T."/>
            <person name="Spagnuolo A."/>
            <person name="Stainier D."/>
            <person name="Suzuki M.M."/>
            <person name="Tassy O."/>
            <person name="Takatori N."/>
            <person name="Tokuoka M."/>
            <person name="Yagi K."/>
            <person name="Yoshizaki F."/>
            <person name="Wada S."/>
            <person name="Zhang C."/>
            <person name="Hyatt P.D."/>
            <person name="Larimer F."/>
            <person name="Detter C."/>
            <person name="Doggett N."/>
            <person name="Glavina T."/>
            <person name="Hawkins T."/>
            <person name="Richardson P."/>
            <person name="Lucas S."/>
            <person name="Kohara Y."/>
            <person name="Levine M."/>
            <person name="Satoh N."/>
            <person name="Rokhsar D.S."/>
        </authorList>
    </citation>
    <scope>NUCLEOTIDE SEQUENCE [LARGE SCALE GENOMIC DNA]</scope>
</reference>
<dbReference type="STRING" id="7719.ENSCINP00000015764"/>
<reference evidence="11" key="2">
    <citation type="journal article" date="2008" name="Genome Biol.">
        <title>Improved genome assembly and evidence-based global gene model set for the chordate Ciona intestinalis: new insight into intron and operon populations.</title>
        <authorList>
            <person name="Satou Y."/>
            <person name="Mineta K."/>
            <person name="Ogasawara M."/>
            <person name="Sasakura Y."/>
            <person name="Shoguchi E."/>
            <person name="Ueno K."/>
            <person name="Yamada L."/>
            <person name="Matsumoto J."/>
            <person name="Wasserscheid J."/>
            <person name="Dewar K."/>
            <person name="Wiley G.B."/>
            <person name="Macmil S.L."/>
            <person name="Roe B.A."/>
            <person name="Zeller R.W."/>
            <person name="Hastings K.E."/>
            <person name="Lemaire P."/>
            <person name="Lindquist E."/>
            <person name="Endo T."/>
            <person name="Hotta K."/>
            <person name="Inaba K."/>
        </authorList>
    </citation>
    <scope>NUCLEOTIDE SEQUENCE [LARGE SCALE GENOMIC DNA]</scope>
    <source>
        <strain evidence="11">wild type</strain>
    </source>
</reference>
<sequence length="536" mass="58591">MGGNTTSKDEIVEAYACKVGEMKDGEMREVSVGDGKALLVRHQGEYSAIGHKCTHYGAPLVKGALRDGRVRCPWHGACFNAKTGDIEDFPGLDCVPKHNIVIQDGDKVVIRACKSALETHKRYKPMVQTQNEDGPHVVIVGGGPASVTCAETLRQKSFLGKITILSADPYLPYDRTKLSKAMDIKPEAIFLRPQEFYDAVNIKIINNKRVNGVNAETQVVTCEDGDTFKYDKLMVATGGRPRTLPIPGWDLKNVYVLRTPNDANAIAEVAKGRKVVICGASFIGMEVAASLVSKAESISVCEFFSVPFERVLGKEVGLFLQKMHESKGVKFHMNASMVELKGENGAVAKAILKDGSELEADLVIAGVGMIPATEFLKDTGIQISSHGFVGVDRHMRALKSSGDGEIFENIYAAGDIAMFPQMLRDWQPSNIQHWQMAHYHGRVAGTNMVVPNDELQSVESVPFFWTQQYGKSLRYTGYGVGYDDIVIKGEVSEGKFCAYYTCKDQIVAIATMNSDPVAADFAQRMLSGKALTKSSI</sequence>
<evidence type="ECO:0000313" key="12">
    <source>
        <dbReference type="Proteomes" id="UP000008144"/>
    </source>
</evidence>
<comment type="similarity">
    <text evidence="2">Belongs to the FAD-dependent oxidoreductase family.</text>
</comment>
<dbReference type="Ensembl" id="ENSCINT00000015764.3">
    <property type="protein sequence ID" value="ENSCINP00000015764.3"/>
    <property type="gene ID" value="ENSCING00000007693.3"/>
</dbReference>
<organism evidence="11 12">
    <name type="scientific">Ciona intestinalis</name>
    <name type="common">Transparent sea squirt</name>
    <name type="synonym">Ascidia intestinalis</name>
    <dbReference type="NCBI Taxonomy" id="7719"/>
    <lineage>
        <taxon>Eukaryota</taxon>
        <taxon>Metazoa</taxon>
        <taxon>Chordata</taxon>
        <taxon>Tunicata</taxon>
        <taxon>Ascidiacea</taxon>
        <taxon>Phlebobranchia</taxon>
        <taxon>Cionidae</taxon>
        <taxon>Ciona</taxon>
    </lineage>
</organism>
<evidence type="ECO:0000256" key="7">
    <source>
        <dbReference type="ARBA" id="ARBA00023002"/>
    </source>
</evidence>
<dbReference type="Gene3D" id="3.50.50.60">
    <property type="entry name" value="FAD/NAD(P)-binding domain"/>
    <property type="match status" value="2"/>
</dbReference>
<dbReference type="AlphaFoldDB" id="F6SJ40"/>
<feature type="domain" description="Rieske" evidence="10">
    <location>
        <begin position="14"/>
        <end position="109"/>
    </location>
</feature>
<dbReference type="Proteomes" id="UP000008144">
    <property type="component" value="Chromosome 12"/>
</dbReference>
<keyword evidence="5" id="KW-0479">Metal-binding</keyword>
<dbReference type="GO" id="GO:0051537">
    <property type="term" value="F:2 iron, 2 sulfur cluster binding"/>
    <property type="evidence" value="ECO:0007669"/>
    <property type="project" value="UniProtKB-KW"/>
</dbReference>
<evidence type="ECO:0000256" key="5">
    <source>
        <dbReference type="ARBA" id="ARBA00022723"/>
    </source>
</evidence>
<dbReference type="InterPro" id="IPR050446">
    <property type="entry name" value="FAD-oxidoreductase/Apoptosis"/>
</dbReference>
<dbReference type="InterPro" id="IPR028202">
    <property type="entry name" value="Reductase_C"/>
</dbReference>
<dbReference type="PANTHER" id="PTHR43557">
    <property type="entry name" value="APOPTOSIS-INDUCING FACTOR 1"/>
    <property type="match status" value="1"/>
</dbReference>
<keyword evidence="12" id="KW-1185">Reference proteome</keyword>
<dbReference type="SUPFAM" id="SSF55424">
    <property type="entry name" value="FAD/NAD-linked reductases, dimerisation (C-terminal) domain"/>
    <property type="match status" value="1"/>
</dbReference>
<evidence type="ECO:0000256" key="2">
    <source>
        <dbReference type="ARBA" id="ARBA00006442"/>
    </source>
</evidence>
<dbReference type="SUPFAM" id="SSF51905">
    <property type="entry name" value="FAD/NAD(P)-binding domain"/>
    <property type="match status" value="1"/>
</dbReference>
<reference evidence="11" key="3">
    <citation type="submission" date="2025-08" db="UniProtKB">
        <authorList>
            <consortium name="Ensembl"/>
        </authorList>
    </citation>
    <scope>IDENTIFICATION</scope>
</reference>
<keyword evidence="4" id="KW-0001">2Fe-2S</keyword>
<dbReference type="InterPro" id="IPR017941">
    <property type="entry name" value="Rieske_2Fe-2S"/>
</dbReference>
<dbReference type="InParanoid" id="F6SJ40"/>
<dbReference type="Pfam" id="PF14759">
    <property type="entry name" value="Reductase_C"/>
    <property type="match status" value="1"/>
</dbReference>
<keyword evidence="6" id="KW-0274">FAD</keyword>
<dbReference type="CDD" id="cd03478">
    <property type="entry name" value="Rieske_AIFL_N"/>
    <property type="match status" value="1"/>
</dbReference>
<accession>F6SJ40</accession>
<dbReference type="FunFam" id="2.102.10.10:FF:000003">
    <property type="entry name" value="apoptosis-inducing factor 3 isoform X2"/>
    <property type="match status" value="1"/>
</dbReference>
<keyword evidence="7" id="KW-0560">Oxidoreductase</keyword>
<dbReference type="HOGENOM" id="CLU_003291_4_2_1"/>
<dbReference type="EMBL" id="EAAA01000971">
    <property type="status" value="NOT_ANNOTATED_CDS"/>
    <property type="molecule type" value="Genomic_DNA"/>
</dbReference>
<dbReference type="PRINTS" id="PR00368">
    <property type="entry name" value="FADPNR"/>
</dbReference>
<evidence type="ECO:0000256" key="8">
    <source>
        <dbReference type="ARBA" id="ARBA00023004"/>
    </source>
</evidence>
<dbReference type="Gene3D" id="2.102.10.10">
    <property type="entry name" value="Rieske [2Fe-2S] iron-sulphur domain"/>
    <property type="match status" value="1"/>
</dbReference>
<evidence type="ECO:0000256" key="4">
    <source>
        <dbReference type="ARBA" id="ARBA00022714"/>
    </source>
</evidence>
<dbReference type="SUPFAM" id="SSF50022">
    <property type="entry name" value="ISP domain"/>
    <property type="match status" value="1"/>
</dbReference>
<dbReference type="GeneTree" id="ENSGT00940000167504"/>
<evidence type="ECO:0000313" key="11">
    <source>
        <dbReference type="Ensembl" id="ENSCINP00000015764.3"/>
    </source>
</evidence>
<dbReference type="InterPro" id="IPR036188">
    <property type="entry name" value="FAD/NAD-bd_sf"/>
</dbReference>
<keyword evidence="8" id="KW-0408">Iron</keyword>
<proteinExistence type="inferred from homology"/>
<dbReference type="GO" id="GO:0046872">
    <property type="term" value="F:metal ion binding"/>
    <property type="evidence" value="ECO:0007669"/>
    <property type="project" value="UniProtKB-KW"/>
</dbReference>
<keyword evidence="9" id="KW-0411">Iron-sulfur</keyword>
<evidence type="ECO:0000256" key="9">
    <source>
        <dbReference type="ARBA" id="ARBA00023014"/>
    </source>
</evidence>
<dbReference type="PANTHER" id="PTHR43557:SF2">
    <property type="entry name" value="RIESKE DOMAIN-CONTAINING PROTEIN-RELATED"/>
    <property type="match status" value="1"/>
</dbReference>
<comment type="cofactor">
    <cofactor evidence="1">
        <name>FAD</name>
        <dbReference type="ChEBI" id="CHEBI:57692"/>
    </cofactor>
</comment>
<evidence type="ECO:0000256" key="6">
    <source>
        <dbReference type="ARBA" id="ARBA00022827"/>
    </source>
</evidence>
<dbReference type="Pfam" id="PF00355">
    <property type="entry name" value="Rieske"/>
    <property type="match status" value="1"/>
</dbReference>
<dbReference type="Pfam" id="PF07992">
    <property type="entry name" value="Pyr_redox_2"/>
    <property type="match status" value="1"/>
</dbReference>
<dbReference type="Gene3D" id="3.30.390.30">
    <property type="match status" value="1"/>
</dbReference>
<dbReference type="GO" id="GO:0016651">
    <property type="term" value="F:oxidoreductase activity, acting on NAD(P)H"/>
    <property type="evidence" value="ECO:0000318"/>
    <property type="project" value="GO_Central"/>
</dbReference>
<evidence type="ECO:0000259" key="10">
    <source>
        <dbReference type="PROSITE" id="PS51296"/>
    </source>
</evidence>